<reference evidence="2 3" key="1">
    <citation type="submission" date="2020-10" db="EMBL/GenBank/DDBJ databases">
        <title>Plant Genome Project.</title>
        <authorList>
            <person name="Zhang R.-G."/>
        </authorList>
    </citation>
    <scope>NUCLEOTIDE SEQUENCE [LARGE SCALE GENOMIC DNA]</scope>
    <source>
        <strain evidence="2">FAFU-HL-1</strain>
        <tissue evidence="2">Leaf</tissue>
    </source>
</reference>
<feature type="chain" id="PRO_5032489661" evidence="1">
    <location>
        <begin position="22"/>
        <end position="66"/>
    </location>
</feature>
<organism evidence="2 3">
    <name type="scientific">Salix dunnii</name>
    <dbReference type="NCBI Taxonomy" id="1413687"/>
    <lineage>
        <taxon>Eukaryota</taxon>
        <taxon>Viridiplantae</taxon>
        <taxon>Streptophyta</taxon>
        <taxon>Embryophyta</taxon>
        <taxon>Tracheophyta</taxon>
        <taxon>Spermatophyta</taxon>
        <taxon>Magnoliopsida</taxon>
        <taxon>eudicotyledons</taxon>
        <taxon>Gunneridae</taxon>
        <taxon>Pentapetalae</taxon>
        <taxon>rosids</taxon>
        <taxon>fabids</taxon>
        <taxon>Malpighiales</taxon>
        <taxon>Salicaceae</taxon>
        <taxon>Saliceae</taxon>
        <taxon>Salix</taxon>
    </lineage>
</organism>
<keyword evidence="1" id="KW-0732">Signal</keyword>
<evidence type="ECO:0000313" key="3">
    <source>
        <dbReference type="Proteomes" id="UP000657918"/>
    </source>
</evidence>
<dbReference type="OrthoDB" id="846283at2759"/>
<protein>
    <submittedName>
        <fullName evidence="2">Uncharacterized protein</fullName>
    </submittedName>
</protein>
<feature type="signal peptide" evidence="1">
    <location>
        <begin position="1"/>
        <end position="21"/>
    </location>
</feature>
<evidence type="ECO:0000313" key="2">
    <source>
        <dbReference type="EMBL" id="KAF9681331.1"/>
    </source>
</evidence>
<dbReference type="EMBL" id="JADGMS010000006">
    <property type="protein sequence ID" value="KAF9681331.1"/>
    <property type="molecule type" value="Genomic_DNA"/>
</dbReference>
<dbReference type="Proteomes" id="UP000657918">
    <property type="component" value="Unassembled WGS sequence"/>
</dbReference>
<evidence type="ECO:0000256" key="1">
    <source>
        <dbReference type="SAM" id="SignalP"/>
    </source>
</evidence>
<gene>
    <name evidence="2" type="ORF">SADUNF_Sadunf06G0214900</name>
</gene>
<proteinExistence type="predicted"/>
<keyword evidence="3" id="KW-1185">Reference proteome</keyword>
<accession>A0A835K8I5</accession>
<dbReference type="AlphaFoldDB" id="A0A835K8I5"/>
<name>A0A835K8I5_9ROSI</name>
<comment type="caution">
    <text evidence="2">The sequence shown here is derived from an EMBL/GenBank/DDBJ whole genome shotgun (WGS) entry which is preliminary data.</text>
</comment>
<sequence>MALALARVVNGLDLLVSTVLGLLQEQRFLDTLDAVTSAVMRMTMSLTLCFLSIHRHARIEAGPLFV</sequence>